<dbReference type="Proteomes" id="UP000535543">
    <property type="component" value="Unassembled WGS sequence"/>
</dbReference>
<comment type="caution">
    <text evidence="2">The sequence shown here is derived from an EMBL/GenBank/DDBJ whole genome shotgun (WGS) entry which is preliminary data.</text>
</comment>
<dbReference type="RefSeq" id="WP_169588438.1">
    <property type="nucleotide sequence ID" value="NZ_VCQU01000005.1"/>
</dbReference>
<sequence length="414" mass="41769">MLKKLLAIIAVLGVLGGSATWYLLDRRSTGEPVVAIVNSDEGELGKRVVTALEASGEFTFGESSSATATVELPKDFSQAVTSLATPQPTRTAVAITTSDNDLADRLTTAVTAQVQQVGIDAALDPTAAARATFSQLTLSSQLLGAGIGAAKSGAQQFADGIPQLLGFLQAARDGSGQLASAIDELNRVVGGASTQADSVAETLTATGLTVRSTTEGAAQLETGLTDVIALLRSLPPIPQVSTAITRLEALRGAAHGVGDQLGGLSSTLGQSVDPDTDLGALLKSVVTQFSSASGQLSDGANQLATGLATLSDQGGAQLTGVTDQLTAGVAQLEKVSTSVADLAKKGLAATPNRNDAQQASVAATLSDPIAVDRSTANRFELPGIAVLLAVALGFATAALAVAYLRLRRKLAGAE</sequence>
<gene>
    <name evidence="2" type="ORF">FGL95_15635</name>
</gene>
<name>A0A848KC67_9NOCA</name>
<reference evidence="2 3" key="2">
    <citation type="submission" date="2020-06" db="EMBL/GenBank/DDBJ databases">
        <title>Antribacter stalactiti gen. nov., sp. nov., a new member of the family Nacardiaceae isolated from a cave.</title>
        <authorList>
            <person name="Kim I.S."/>
        </authorList>
    </citation>
    <scope>NUCLEOTIDE SEQUENCE [LARGE SCALE GENOMIC DNA]</scope>
    <source>
        <strain evidence="2 3">YC2-7</strain>
    </source>
</reference>
<keyword evidence="1" id="KW-0812">Transmembrane</keyword>
<feature type="transmembrane region" description="Helical" evidence="1">
    <location>
        <begin position="381"/>
        <end position="404"/>
    </location>
</feature>
<dbReference type="NCBIfam" id="TIGR03057">
    <property type="entry name" value="xxxLxxG_by_4"/>
    <property type="match status" value="1"/>
</dbReference>
<keyword evidence="1" id="KW-1133">Transmembrane helix</keyword>
<accession>A0A848KC67</accession>
<reference evidence="2 3" key="1">
    <citation type="submission" date="2019-05" db="EMBL/GenBank/DDBJ databases">
        <authorList>
            <person name="Lee S.D."/>
        </authorList>
    </citation>
    <scope>NUCLEOTIDE SEQUENCE [LARGE SCALE GENOMIC DNA]</scope>
    <source>
        <strain evidence="2 3">YC2-7</strain>
    </source>
</reference>
<keyword evidence="1" id="KW-0472">Membrane</keyword>
<keyword evidence="3" id="KW-1185">Reference proteome</keyword>
<proteinExistence type="predicted"/>
<evidence type="ECO:0000313" key="2">
    <source>
        <dbReference type="EMBL" id="NMN96473.1"/>
    </source>
</evidence>
<organism evidence="2 3">
    <name type="scientific">Antrihabitans stalactiti</name>
    <dbReference type="NCBI Taxonomy" id="2584121"/>
    <lineage>
        <taxon>Bacteria</taxon>
        <taxon>Bacillati</taxon>
        <taxon>Actinomycetota</taxon>
        <taxon>Actinomycetes</taxon>
        <taxon>Mycobacteriales</taxon>
        <taxon>Nocardiaceae</taxon>
        <taxon>Antrihabitans</taxon>
    </lineage>
</organism>
<protein>
    <submittedName>
        <fullName evidence="2">Uncharacterized protein</fullName>
    </submittedName>
</protein>
<dbReference type="InterPro" id="IPR023908">
    <property type="entry name" value="xxxLxxG_rpt"/>
</dbReference>
<evidence type="ECO:0000256" key="1">
    <source>
        <dbReference type="SAM" id="Phobius"/>
    </source>
</evidence>
<dbReference type="AlphaFoldDB" id="A0A848KC67"/>
<dbReference type="EMBL" id="VCQU01000005">
    <property type="protein sequence ID" value="NMN96473.1"/>
    <property type="molecule type" value="Genomic_DNA"/>
</dbReference>
<evidence type="ECO:0000313" key="3">
    <source>
        <dbReference type="Proteomes" id="UP000535543"/>
    </source>
</evidence>